<dbReference type="Pfam" id="PF00005">
    <property type="entry name" value="ABC_tran"/>
    <property type="match status" value="1"/>
</dbReference>
<dbReference type="GO" id="GO:0016887">
    <property type="term" value="F:ATP hydrolysis activity"/>
    <property type="evidence" value="ECO:0007669"/>
    <property type="project" value="InterPro"/>
</dbReference>
<feature type="compositionally biased region" description="Polar residues" evidence="1">
    <location>
        <begin position="1"/>
        <end position="37"/>
    </location>
</feature>
<dbReference type="InterPro" id="IPR027417">
    <property type="entry name" value="P-loop_NTPase"/>
</dbReference>
<feature type="domain" description="Pleiotropic ABC efflux transporter N-terminal" evidence="3">
    <location>
        <begin position="107"/>
        <end position="155"/>
    </location>
</feature>
<dbReference type="GO" id="GO:0005524">
    <property type="term" value="F:ATP binding"/>
    <property type="evidence" value="ECO:0007669"/>
    <property type="project" value="InterPro"/>
</dbReference>
<feature type="domain" description="ABC transporter" evidence="2">
    <location>
        <begin position="181"/>
        <end position="283"/>
    </location>
</feature>
<dbReference type="InterPro" id="IPR003439">
    <property type="entry name" value="ABC_transporter-like_ATP-bd"/>
</dbReference>
<keyword evidence="5" id="KW-1185">Reference proteome</keyword>
<evidence type="ECO:0000259" key="3">
    <source>
        <dbReference type="Pfam" id="PF14510"/>
    </source>
</evidence>
<dbReference type="PANTHER" id="PTHR48040:SF28">
    <property type="entry name" value="ABC TRANSPORTER G FAMILY MEMBER 39-LIKE"/>
    <property type="match status" value="1"/>
</dbReference>
<protein>
    <submittedName>
        <fullName evidence="4">Uncharacterized protein</fullName>
    </submittedName>
</protein>
<dbReference type="Gene3D" id="3.40.50.300">
    <property type="entry name" value="P-loop containing nucleotide triphosphate hydrolases"/>
    <property type="match status" value="1"/>
</dbReference>
<dbReference type="SUPFAM" id="SSF52540">
    <property type="entry name" value="P-loop containing nucleoside triphosphate hydrolases"/>
    <property type="match status" value="2"/>
</dbReference>
<accession>A0AA41SIS6</accession>
<evidence type="ECO:0000256" key="1">
    <source>
        <dbReference type="SAM" id="MobiDB-lite"/>
    </source>
</evidence>
<gene>
    <name evidence="4" type="ORF">MKW94_011964</name>
</gene>
<evidence type="ECO:0000259" key="2">
    <source>
        <dbReference type="Pfam" id="PF00005"/>
    </source>
</evidence>
<organism evidence="4 5">
    <name type="scientific">Papaver nudicaule</name>
    <name type="common">Iceland poppy</name>
    <dbReference type="NCBI Taxonomy" id="74823"/>
    <lineage>
        <taxon>Eukaryota</taxon>
        <taxon>Viridiplantae</taxon>
        <taxon>Streptophyta</taxon>
        <taxon>Embryophyta</taxon>
        <taxon>Tracheophyta</taxon>
        <taxon>Spermatophyta</taxon>
        <taxon>Magnoliopsida</taxon>
        <taxon>Ranunculales</taxon>
        <taxon>Papaveraceae</taxon>
        <taxon>Papaveroideae</taxon>
        <taxon>Papaver</taxon>
    </lineage>
</organism>
<sequence length="317" mass="35814">MEGTTTQSVKRTSSLRSASKSMFQRSDSVFGKSASSRRNYEDEDDLQWAALEKLPTYNRLNISLMKNNNQSDKNEDDDEKFQQVDVRSIGVDVRQQLLDRLVHIMDVDNEFFVAKLRERIDRVGIKLPEVEVRYNHLNVDADVYVGGRAMPTLLNSTFNLIEGMISSLPMYKSKKKPVKILNDVSGIIRPGRLTLLLGPPGSGKTSLLLALTGKLDKDLKVSGSVTYNGHTMKEFVPQRTAVYISQHDIHNGDMTVRETLDFSARCQGVGYRHDVLTELARREKHQCIKPDPDIDFFMKAVTVQGQKSSIVTDYALK</sequence>
<dbReference type="PANTHER" id="PTHR48040">
    <property type="entry name" value="PLEIOTROPIC DRUG RESISTANCE PROTEIN 1-LIKE ISOFORM X1"/>
    <property type="match status" value="1"/>
</dbReference>
<dbReference type="InterPro" id="IPR029481">
    <property type="entry name" value="ABC_trans_N"/>
</dbReference>
<comment type="caution">
    <text evidence="4">The sequence shown here is derived from an EMBL/GenBank/DDBJ whole genome shotgun (WGS) entry which is preliminary data.</text>
</comment>
<dbReference type="AlphaFoldDB" id="A0AA41SIS6"/>
<evidence type="ECO:0000313" key="5">
    <source>
        <dbReference type="Proteomes" id="UP001177140"/>
    </source>
</evidence>
<proteinExistence type="predicted"/>
<evidence type="ECO:0000313" key="4">
    <source>
        <dbReference type="EMBL" id="MCL7036794.1"/>
    </source>
</evidence>
<feature type="non-terminal residue" evidence="4">
    <location>
        <position position="1"/>
    </location>
</feature>
<dbReference type="EMBL" id="JAJJMA010171983">
    <property type="protein sequence ID" value="MCL7036794.1"/>
    <property type="molecule type" value="Genomic_DNA"/>
</dbReference>
<reference evidence="4" key="1">
    <citation type="submission" date="2022-03" db="EMBL/GenBank/DDBJ databases">
        <title>A functionally conserved STORR gene fusion in Papaver species that diverged 16.8 million years ago.</title>
        <authorList>
            <person name="Catania T."/>
        </authorList>
    </citation>
    <scope>NUCLEOTIDE SEQUENCE</scope>
    <source>
        <strain evidence="4">S-191538</strain>
    </source>
</reference>
<feature type="region of interest" description="Disordered" evidence="1">
    <location>
        <begin position="1"/>
        <end position="42"/>
    </location>
</feature>
<dbReference type="Proteomes" id="UP001177140">
    <property type="component" value="Unassembled WGS sequence"/>
</dbReference>
<name>A0AA41SIS6_PAPNU</name>
<dbReference type="Pfam" id="PF14510">
    <property type="entry name" value="ABC_trans_N"/>
    <property type="match status" value="1"/>
</dbReference>